<dbReference type="STRING" id="1925591.BI308_02965"/>
<dbReference type="InterPro" id="IPR023214">
    <property type="entry name" value="HAD_sf"/>
</dbReference>
<accession>A0A1L9QWP1</accession>
<keyword evidence="2" id="KW-1185">Reference proteome</keyword>
<gene>
    <name evidence="1" type="ORF">BI308_02965</name>
</gene>
<evidence type="ECO:0008006" key="3">
    <source>
        <dbReference type="Google" id="ProtNLM"/>
    </source>
</evidence>
<evidence type="ECO:0000313" key="2">
    <source>
        <dbReference type="Proteomes" id="UP000183940"/>
    </source>
</evidence>
<organism evidence="1 2">
    <name type="scientific">Roseofilum reptotaenium AO1-A</name>
    <dbReference type="NCBI Taxonomy" id="1925591"/>
    <lineage>
        <taxon>Bacteria</taxon>
        <taxon>Bacillati</taxon>
        <taxon>Cyanobacteriota</taxon>
        <taxon>Cyanophyceae</taxon>
        <taxon>Desertifilales</taxon>
        <taxon>Desertifilaceae</taxon>
        <taxon>Roseofilum</taxon>
    </lineage>
</organism>
<dbReference type="Gene3D" id="3.40.50.1000">
    <property type="entry name" value="HAD superfamily/HAD-like"/>
    <property type="match status" value="1"/>
</dbReference>
<reference evidence="1" key="1">
    <citation type="submission" date="2016-10" db="EMBL/GenBank/DDBJ databases">
        <title>CRISPR-Cas defence system in Roseofilum reptotaenium: evidence of a bacteriophage-cyanobacterium arms race in the coral black band disease.</title>
        <authorList>
            <person name="Buerger P."/>
            <person name="Wood-Charlson E.M."/>
            <person name="Weynberg K.D."/>
            <person name="Willis B."/>
            <person name="Van Oppen M.J."/>
        </authorList>
    </citation>
    <scope>NUCLEOTIDE SEQUENCE [LARGE SCALE GENOMIC DNA]</scope>
    <source>
        <strain evidence="1">AO1-A</strain>
    </source>
</reference>
<name>A0A1L9QWP1_9CYAN</name>
<dbReference type="EMBL" id="MLAW01000003">
    <property type="protein sequence ID" value="OJJ27032.1"/>
    <property type="molecule type" value="Genomic_DNA"/>
</dbReference>
<dbReference type="Proteomes" id="UP000183940">
    <property type="component" value="Unassembled WGS sequence"/>
</dbReference>
<dbReference type="Pfam" id="PF13242">
    <property type="entry name" value="Hydrolase_like"/>
    <property type="match status" value="1"/>
</dbReference>
<dbReference type="AlphaFoldDB" id="A0A1L9QWP1"/>
<evidence type="ECO:0000313" key="1">
    <source>
        <dbReference type="EMBL" id="OJJ27032.1"/>
    </source>
</evidence>
<dbReference type="SUPFAM" id="SSF56784">
    <property type="entry name" value="HAD-like"/>
    <property type="match status" value="1"/>
</dbReference>
<proteinExistence type="predicted"/>
<sequence>MFFSSDWGIVKPSPLPFLKVLEQMQVNPQNAVMIGDSIRRDLGGATAAGMDCILVGGGKHPSALGAADNLIELVKSGVLLVNGS</sequence>
<comment type="caution">
    <text evidence="1">The sequence shown here is derived from an EMBL/GenBank/DDBJ whole genome shotgun (WGS) entry which is preliminary data.</text>
</comment>
<dbReference type="InterPro" id="IPR036412">
    <property type="entry name" value="HAD-like_sf"/>
</dbReference>
<protein>
    <recommendedName>
        <fullName evidence="3">HAD family hydrolase</fullName>
    </recommendedName>
</protein>